<reference evidence="2" key="1">
    <citation type="submission" date="2020-07" db="EMBL/GenBank/DDBJ databases">
        <title>Ethylene signaling mediates host invasion by parasitic plants.</title>
        <authorList>
            <person name="Yoshida S."/>
        </authorList>
    </citation>
    <scope>NUCLEOTIDE SEQUENCE</scope>
    <source>
        <strain evidence="2">Okayama</strain>
    </source>
</reference>
<evidence type="ECO:0000313" key="3">
    <source>
        <dbReference type="Proteomes" id="UP000653305"/>
    </source>
</evidence>
<dbReference type="EMBL" id="BMAC01000413">
    <property type="protein sequence ID" value="GFP95991.1"/>
    <property type="molecule type" value="Genomic_DNA"/>
</dbReference>
<dbReference type="Proteomes" id="UP000653305">
    <property type="component" value="Unassembled WGS sequence"/>
</dbReference>
<comment type="caution">
    <text evidence="2">The sequence shown here is derived from an EMBL/GenBank/DDBJ whole genome shotgun (WGS) entry which is preliminary data.</text>
</comment>
<keyword evidence="3" id="KW-1185">Reference proteome</keyword>
<protein>
    <submittedName>
        <fullName evidence="2">Uncharacterized protein</fullName>
    </submittedName>
</protein>
<feature type="region of interest" description="Disordered" evidence="1">
    <location>
        <begin position="22"/>
        <end position="53"/>
    </location>
</feature>
<evidence type="ECO:0000313" key="2">
    <source>
        <dbReference type="EMBL" id="GFP95991.1"/>
    </source>
</evidence>
<accession>A0A830CNS9</accession>
<name>A0A830CNS9_9LAMI</name>
<dbReference type="AlphaFoldDB" id="A0A830CNS9"/>
<evidence type="ECO:0000256" key="1">
    <source>
        <dbReference type="SAM" id="MobiDB-lite"/>
    </source>
</evidence>
<proteinExistence type="predicted"/>
<gene>
    <name evidence="2" type="ORF">PHJA_001743200</name>
</gene>
<feature type="compositionally biased region" description="Basic residues" evidence="1">
    <location>
        <begin position="22"/>
        <end position="37"/>
    </location>
</feature>
<organism evidence="2 3">
    <name type="scientific">Phtheirospermum japonicum</name>
    <dbReference type="NCBI Taxonomy" id="374723"/>
    <lineage>
        <taxon>Eukaryota</taxon>
        <taxon>Viridiplantae</taxon>
        <taxon>Streptophyta</taxon>
        <taxon>Embryophyta</taxon>
        <taxon>Tracheophyta</taxon>
        <taxon>Spermatophyta</taxon>
        <taxon>Magnoliopsida</taxon>
        <taxon>eudicotyledons</taxon>
        <taxon>Gunneridae</taxon>
        <taxon>Pentapetalae</taxon>
        <taxon>asterids</taxon>
        <taxon>lamiids</taxon>
        <taxon>Lamiales</taxon>
        <taxon>Orobanchaceae</taxon>
        <taxon>Orobanchaceae incertae sedis</taxon>
        <taxon>Phtheirospermum</taxon>
    </lineage>
</organism>
<sequence>MAHFAARFLLLILQQRLKRSVRTRPKALRRGLHHRTAYKSGLHPTSSGGGTSS</sequence>